<dbReference type="EMBL" id="CP041147">
    <property type="protein sequence ID" value="QDF65040.1"/>
    <property type="molecule type" value="Genomic_DNA"/>
</dbReference>
<dbReference type="RefSeq" id="WP_208664622.1">
    <property type="nucleotide sequence ID" value="NZ_CP041147.1"/>
</dbReference>
<organism evidence="3 4">
    <name type="scientific">Mycoplasma nasistruthionis</name>
    <dbReference type="NCBI Taxonomy" id="353852"/>
    <lineage>
        <taxon>Bacteria</taxon>
        <taxon>Bacillati</taxon>
        <taxon>Mycoplasmatota</taxon>
        <taxon>Mollicutes</taxon>
        <taxon>Mycoplasmataceae</taxon>
        <taxon>Mycoplasma</taxon>
    </lineage>
</organism>
<dbReference type="AlphaFoldDB" id="A0A4Y6I6V1"/>
<feature type="compositionally biased region" description="Low complexity" evidence="1">
    <location>
        <begin position="125"/>
        <end position="146"/>
    </location>
</feature>
<keyword evidence="2" id="KW-0732">Signal</keyword>
<feature type="region of interest" description="Disordered" evidence="1">
    <location>
        <begin position="26"/>
        <end position="237"/>
    </location>
</feature>
<proteinExistence type="predicted"/>
<feature type="compositionally biased region" description="Polar residues" evidence="1">
    <location>
        <begin position="26"/>
        <end position="43"/>
    </location>
</feature>
<feature type="compositionally biased region" description="Polar residues" evidence="1">
    <location>
        <begin position="66"/>
        <end position="92"/>
    </location>
</feature>
<feature type="chain" id="PRO_5021486086" evidence="2">
    <location>
        <begin position="23"/>
        <end position="1055"/>
    </location>
</feature>
<feature type="compositionally biased region" description="Basic and acidic residues" evidence="1">
    <location>
        <begin position="93"/>
        <end position="107"/>
    </location>
</feature>
<dbReference type="PROSITE" id="PS51257">
    <property type="entry name" value="PROKAR_LIPOPROTEIN"/>
    <property type="match status" value="1"/>
</dbReference>
<feature type="compositionally biased region" description="Polar residues" evidence="1">
    <location>
        <begin position="110"/>
        <end position="124"/>
    </location>
</feature>
<evidence type="ECO:0000313" key="4">
    <source>
        <dbReference type="Proteomes" id="UP000315201"/>
    </source>
</evidence>
<keyword evidence="4" id="KW-1185">Reference proteome</keyword>
<evidence type="ECO:0000256" key="2">
    <source>
        <dbReference type="SAM" id="SignalP"/>
    </source>
</evidence>
<evidence type="ECO:0000256" key="1">
    <source>
        <dbReference type="SAM" id="MobiDB-lite"/>
    </source>
</evidence>
<reference evidence="3 4" key="1">
    <citation type="submission" date="2019-06" db="EMBL/GenBank/DDBJ databases">
        <title>Mycoplasma nasistruthionis sp. nov. str Ms03.</title>
        <authorList>
            <person name="Botes A."/>
        </authorList>
    </citation>
    <scope>NUCLEOTIDE SEQUENCE [LARGE SCALE GENOMIC DNA]</scope>
    <source>
        <strain evidence="3 4">Ms03</strain>
    </source>
</reference>
<dbReference type="InterPro" id="IPR038765">
    <property type="entry name" value="Papain-like_cys_pep_sf"/>
</dbReference>
<dbReference type="SUPFAM" id="SSF54001">
    <property type="entry name" value="Cysteine proteinases"/>
    <property type="match status" value="1"/>
</dbReference>
<name>A0A4Y6I6V1_9MOLU</name>
<feature type="compositionally biased region" description="Basic and acidic residues" evidence="1">
    <location>
        <begin position="147"/>
        <end position="169"/>
    </location>
</feature>
<sequence length="1055" mass="120612">MKRKTILLTLTSSVLILPIISAACQTNTAESKSEVKNPTTNNDEITKRLISQAEENQNNKNKQKETINTSEETNTPKTEISEPEQTPETPRNSVDEKTKTEGQKEEETINTETVNPETSKNSEINTEQPETQEQTNPNNQNPGDNNQPKEPETPEKQSDDSRQVSHDVISDNNNVVENENKTSENSEVNNSNPDPGMPNIEETTTQPVENHEAPEPVNEPDETETHDQNQPPIEENNEEVVLVNENKINQEGKYFNPALFEVSSSDKEAEGFNYGTAPLIHKKNSALTEDDLIDMFNYIAGNGVLEEFSFGDRQISSNLMSGAYARWINDNWINFPAWSLASGSLDFHRTADNNTVTGISHGKYASNWYTKNALSDSYKDFVRNGLNKIKDGMKDYEKAYALWLYTLEYFKYDISRLVSTIEKDIFDQLTVCAVYASSYGYLLNLVGIEAIANITGKLVNGDSHLVVYIKLQLPGDDKPKWYLSDATWGDAYSAGLSPNDDNPTIDKENTSYQEFLSPIGVNLTEPIFSQQFSDGAFWRLNWDSFKNTEDWHYGPYKLMKFDKRSIYGFVYENSNWLNLRSRYEYYNGKWYTLAQSSSDNKKYLYKRDFYSPYDEEYRVLQDVYLTDLFTDPKIAKGIENAPGKPMLASSNDNLIFYGKSENQNYFAVVNLSTNQTKVINIPNSENKEIGRYYLKNKNIYYSFAGELNTIFKLDLTDELKTFIFEKQTISQFELEKLTKIIKNEINLLVVGDSIGQINYLDKLRFIQYLDKVSKTQNTSAQDLKVKYNKVNAKYDELVKNLYKTNKKLLFTTKLPNQVRRSEEFLRQYGYNFEGVSAFINYSDLLAGNNSVRYDLMFSETENGTYQNILTDIEASELRLNSKVQLRSGFYKIKAYLVGNSDNFAMTNSVNIIINSNAQPSPLNSGLVDQDSRYINIDSRTKELIQNNIQLNATVSSENNFSITAELGYISLKDQSKKVIQTYNNITSSTSINHTISQINSDNSGIYYIKVIKTQNNSQNVSNSYLKYYYVLDQETYSNKNQDTANDKLQQMLEVI</sequence>
<dbReference type="Proteomes" id="UP000315201">
    <property type="component" value="Chromosome"/>
</dbReference>
<evidence type="ECO:0000313" key="3">
    <source>
        <dbReference type="EMBL" id="QDF65040.1"/>
    </source>
</evidence>
<protein>
    <submittedName>
        <fullName evidence="3">Uncharacterized protein</fullName>
    </submittedName>
</protein>
<accession>A0A4Y6I6V1</accession>
<feature type="signal peptide" evidence="2">
    <location>
        <begin position="1"/>
        <end position="22"/>
    </location>
</feature>
<gene>
    <name evidence="3" type="ORF">FIV53_01875</name>
</gene>